<dbReference type="GO" id="GO:0005829">
    <property type="term" value="C:cytosol"/>
    <property type="evidence" value="ECO:0007669"/>
    <property type="project" value="TreeGrafter"/>
</dbReference>
<dbReference type="InterPro" id="IPR001048">
    <property type="entry name" value="Asp/Glu/Uridylate_kinase"/>
</dbReference>
<keyword evidence="4 7" id="KW-0808">Transferase</keyword>
<gene>
    <name evidence="9" type="ORF">EV209_1409</name>
</gene>
<sequence length="309" mass="33421">MNKRRVVVGLGRVAFGSTLPQQKEAVQRAARAIADLVEARYQVVVTHSNGLQIGMIHAAMNEFSKNNQEFTAAPVAVCGALSQGYIGYDLQNALRTELLDRGIYKPVCTIITQVRVDPFDKAFNHPTKEIGRILTKEEADAEVEKGNYVTEVDGGYRRIVAAPQPIDIYEIDSIRTLADADQVVIACGGGGIPVMQQGTRLRGASAIIEKDLGAARLAQMLDADDLLFLTGTEQMTVKPGTSQEQKLGKLTTVKAEELIEEGYFDAISTLPKMQAAVEFVSSGKDRRAIITSLDKALAGLKEKAGTIIS</sequence>
<dbReference type="PRINTS" id="PR01469">
    <property type="entry name" value="CARBMTKINASE"/>
</dbReference>
<comment type="pathway">
    <text evidence="1">Metabolic intermediate metabolism; carbamoyl phosphate degradation; CO(2) and NH(3) from carbamoyl phosphate: step 1/1.</text>
</comment>
<protein>
    <recommendedName>
        <fullName evidence="3 7">Carbamate kinase</fullName>
    </recommendedName>
</protein>
<dbReference type="OrthoDB" id="9766717at2"/>
<dbReference type="PANTHER" id="PTHR30409">
    <property type="entry name" value="CARBAMATE KINASE"/>
    <property type="match status" value="1"/>
</dbReference>
<evidence type="ECO:0000256" key="5">
    <source>
        <dbReference type="ARBA" id="ARBA00022777"/>
    </source>
</evidence>
<organism evidence="9 10">
    <name type="scientific">Cuneatibacter caecimuris</name>
    <dbReference type="NCBI Taxonomy" id="1796618"/>
    <lineage>
        <taxon>Bacteria</taxon>
        <taxon>Bacillati</taxon>
        <taxon>Bacillota</taxon>
        <taxon>Clostridia</taxon>
        <taxon>Lachnospirales</taxon>
        <taxon>Lachnospiraceae</taxon>
        <taxon>Cuneatibacter</taxon>
    </lineage>
</organism>
<comment type="catalytic activity">
    <reaction evidence="6">
        <text>hydrogencarbonate + NH4(+) + ATP = carbamoyl phosphate + ADP + H2O + H(+)</text>
        <dbReference type="Rhea" id="RHEA:10152"/>
        <dbReference type="ChEBI" id="CHEBI:15377"/>
        <dbReference type="ChEBI" id="CHEBI:15378"/>
        <dbReference type="ChEBI" id="CHEBI:17544"/>
        <dbReference type="ChEBI" id="CHEBI:28938"/>
        <dbReference type="ChEBI" id="CHEBI:30616"/>
        <dbReference type="ChEBI" id="CHEBI:58228"/>
        <dbReference type="ChEBI" id="CHEBI:456216"/>
        <dbReference type="EC" id="2.7.2.2"/>
    </reaction>
</comment>
<evidence type="ECO:0000313" key="10">
    <source>
        <dbReference type="Proteomes" id="UP000292927"/>
    </source>
</evidence>
<dbReference type="UniPathway" id="UPA00996">
    <property type="reaction ID" value="UER00366"/>
</dbReference>
<evidence type="ECO:0000256" key="7">
    <source>
        <dbReference type="PIRNR" id="PIRNR000723"/>
    </source>
</evidence>
<comment type="caution">
    <text evidence="9">The sequence shown here is derived from an EMBL/GenBank/DDBJ whole genome shotgun (WGS) entry which is preliminary data.</text>
</comment>
<comment type="similarity">
    <text evidence="2 7">Belongs to the carbamate kinase family.</text>
</comment>
<evidence type="ECO:0000256" key="2">
    <source>
        <dbReference type="ARBA" id="ARBA00011066"/>
    </source>
</evidence>
<reference evidence="9 10" key="1">
    <citation type="submission" date="2019-02" db="EMBL/GenBank/DDBJ databases">
        <title>Genomic Encyclopedia of Type Strains, Phase IV (KMG-IV): sequencing the most valuable type-strain genomes for metagenomic binning, comparative biology and taxonomic classification.</title>
        <authorList>
            <person name="Goeker M."/>
        </authorList>
    </citation>
    <scope>NUCLEOTIDE SEQUENCE [LARGE SCALE GENOMIC DNA]</scope>
    <source>
        <strain evidence="9 10">DSM 29486</strain>
    </source>
</reference>
<dbReference type="CDD" id="cd04235">
    <property type="entry name" value="AAK_CK"/>
    <property type="match status" value="1"/>
</dbReference>
<dbReference type="PANTHER" id="PTHR30409:SF1">
    <property type="entry name" value="CARBAMATE KINASE-RELATED"/>
    <property type="match status" value="1"/>
</dbReference>
<dbReference type="RefSeq" id="WP_130434462.1">
    <property type="nucleotide sequence ID" value="NZ_SGXF01000002.1"/>
</dbReference>
<keyword evidence="10" id="KW-1185">Reference proteome</keyword>
<feature type="domain" description="Aspartate/glutamate/uridylate kinase" evidence="8">
    <location>
        <begin position="14"/>
        <end position="291"/>
    </location>
</feature>
<dbReference type="AlphaFoldDB" id="A0A4Q7PP97"/>
<dbReference type="Pfam" id="PF00696">
    <property type="entry name" value="AA_kinase"/>
    <property type="match status" value="1"/>
</dbReference>
<evidence type="ECO:0000313" key="9">
    <source>
        <dbReference type="EMBL" id="RZT00972.1"/>
    </source>
</evidence>
<dbReference type="PIRSF" id="PIRSF000723">
    <property type="entry name" value="Carbamate_kin"/>
    <property type="match status" value="1"/>
</dbReference>
<evidence type="ECO:0000259" key="8">
    <source>
        <dbReference type="Pfam" id="PF00696"/>
    </source>
</evidence>
<evidence type="ECO:0000256" key="4">
    <source>
        <dbReference type="ARBA" id="ARBA00022679"/>
    </source>
</evidence>
<dbReference type="Gene3D" id="3.40.1160.10">
    <property type="entry name" value="Acetylglutamate kinase-like"/>
    <property type="match status" value="1"/>
</dbReference>
<dbReference type="EMBL" id="SGXF01000002">
    <property type="protein sequence ID" value="RZT00972.1"/>
    <property type="molecule type" value="Genomic_DNA"/>
</dbReference>
<dbReference type="InterPro" id="IPR036393">
    <property type="entry name" value="AceGlu_kinase-like_sf"/>
</dbReference>
<dbReference type="GO" id="GO:0008804">
    <property type="term" value="F:carbamate kinase activity"/>
    <property type="evidence" value="ECO:0007669"/>
    <property type="project" value="UniProtKB-EC"/>
</dbReference>
<accession>A0A4Q7PP97</accession>
<dbReference type="InterPro" id="IPR003964">
    <property type="entry name" value="Carb_kinase"/>
</dbReference>
<proteinExistence type="inferred from homology"/>
<dbReference type="SUPFAM" id="SSF53633">
    <property type="entry name" value="Carbamate kinase-like"/>
    <property type="match status" value="1"/>
</dbReference>
<dbReference type="Proteomes" id="UP000292927">
    <property type="component" value="Unassembled WGS sequence"/>
</dbReference>
<evidence type="ECO:0000256" key="3">
    <source>
        <dbReference type="ARBA" id="ARBA00013070"/>
    </source>
</evidence>
<dbReference type="GO" id="GO:0019546">
    <property type="term" value="P:L-arginine deiminase pathway"/>
    <property type="evidence" value="ECO:0007669"/>
    <property type="project" value="TreeGrafter"/>
</dbReference>
<name>A0A4Q7PP97_9FIRM</name>
<evidence type="ECO:0000256" key="6">
    <source>
        <dbReference type="ARBA" id="ARBA00048467"/>
    </source>
</evidence>
<keyword evidence="5 7" id="KW-0418">Kinase</keyword>
<evidence type="ECO:0000256" key="1">
    <source>
        <dbReference type="ARBA" id="ARBA00005118"/>
    </source>
</evidence>